<keyword evidence="3" id="KW-1185">Reference proteome</keyword>
<dbReference type="Proteomes" id="UP000179536">
    <property type="component" value="Unassembled WGS sequence"/>
</dbReference>
<dbReference type="GO" id="GO:0016829">
    <property type="term" value="F:lyase activity"/>
    <property type="evidence" value="ECO:0007669"/>
    <property type="project" value="UniProtKB-KW"/>
</dbReference>
<reference evidence="3 4" key="1">
    <citation type="submission" date="2019-11" db="EMBL/GenBank/DDBJ databases">
        <title>Whole-genome sequencing of Allorhizobium vitis.</title>
        <authorList>
            <person name="Gan H.M."/>
            <person name="Savka M.A."/>
        </authorList>
    </citation>
    <scope>NUCLEOTIDE SEQUENCE [LARGE SCALE GENOMIC DNA]</scope>
    <source>
        <strain evidence="2 4">RF2/1</strain>
        <strain evidence="1 3">T1/7</strain>
    </source>
</reference>
<name>A0ABD6HGE6_AGRVI</name>
<proteinExistence type="predicted"/>
<dbReference type="InterPro" id="IPR040442">
    <property type="entry name" value="Pyrv_kinase-like_dom_sf"/>
</dbReference>
<dbReference type="PANTHER" id="PTHR42905:SF16">
    <property type="entry name" value="CARBOXYPHOSPHONOENOLPYRUVATE PHOSPHONOMUTASE-LIKE PROTEIN (AFU_ORTHOLOGUE AFUA_5G07230)"/>
    <property type="match status" value="1"/>
</dbReference>
<gene>
    <name evidence="2" type="ORF">BBK91_026340</name>
    <name evidence="1" type="ORF">BBL17_028150</name>
</gene>
<evidence type="ECO:0000313" key="1">
    <source>
        <dbReference type="EMBL" id="MUO45628.1"/>
    </source>
</evidence>
<sequence>MEDKGRTFRQLHEGSGTFIIPNPWDIGTARILAALGFPALATTSAGMAFSLGVPEGIVSRDDTLDNCRAIVAATSLPVSADLEKGFGDSPESAAETIVTAASIGLAGCSLEDHTGQRDNPVYDFTLAVERIAAAAEARRALPSDFVLTARCENFLWGRPDLDDTIKRLQAFEKAGADVLYAPGLHDLDTIRTVCEAVTKPVNIVMGMPGATFGIAELSEAGVKRISVGSALARLAFGAFANAAREMKSAGTFRFSEDAMGFAELEGFFNGTTKA</sequence>
<evidence type="ECO:0000313" key="4">
    <source>
        <dbReference type="Proteomes" id="UP000179536"/>
    </source>
</evidence>
<keyword evidence="2" id="KW-0456">Lyase</keyword>
<evidence type="ECO:0000313" key="2">
    <source>
        <dbReference type="EMBL" id="MUP13358.1"/>
    </source>
</evidence>
<dbReference type="EMBL" id="MBFA02000034">
    <property type="protein sequence ID" value="MUP13358.1"/>
    <property type="molecule type" value="Genomic_DNA"/>
</dbReference>
<dbReference type="CDD" id="cd00377">
    <property type="entry name" value="ICL_PEPM"/>
    <property type="match status" value="1"/>
</dbReference>
<organism evidence="2 4">
    <name type="scientific">Agrobacterium vitis</name>
    <name type="common">Rhizobium vitis</name>
    <dbReference type="NCBI Taxonomy" id="373"/>
    <lineage>
        <taxon>Bacteria</taxon>
        <taxon>Pseudomonadati</taxon>
        <taxon>Pseudomonadota</taxon>
        <taxon>Alphaproteobacteria</taxon>
        <taxon>Hyphomicrobiales</taxon>
        <taxon>Rhizobiaceae</taxon>
        <taxon>Rhizobium/Agrobacterium group</taxon>
        <taxon>Agrobacterium</taxon>
    </lineage>
</organism>
<dbReference type="RefSeq" id="WP_012648955.1">
    <property type="nucleotide sequence ID" value="NZ_AP023283.1"/>
</dbReference>
<dbReference type="AlphaFoldDB" id="A0ABD6HGE6"/>
<dbReference type="InterPro" id="IPR039556">
    <property type="entry name" value="ICL/PEPM"/>
</dbReference>
<dbReference type="PANTHER" id="PTHR42905">
    <property type="entry name" value="PHOSPHOENOLPYRUVATE CARBOXYLASE"/>
    <property type="match status" value="1"/>
</dbReference>
<evidence type="ECO:0000313" key="3">
    <source>
        <dbReference type="Proteomes" id="UP000179454"/>
    </source>
</evidence>
<dbReference type="EMBL" id="MBFE02000045">
    <property type="protein sequence ID" value="MUO45628.1"/>
    <property type="molecule type" value="Genomic_DNA"/>
</dbReference>
<accession>A0ABD6HGE6</accession>
<dbReference type="Gene3D" id="6.10.250.2750">
    <property type="match status" value="1"/>
</dbReference>
<protein>
    <submittedName>
        <fullName evidence="2">Isocitrate lyase/phosphoenolpyruvate mutase family protein</fullName>
    </submittedName>
</protein>
<dbReference type="InterPro" id="IPR015813">
    <property type="entry name" value="Pyrv/PenolPyrv_kinase-like_dom"/>
</dbReference>
<dbReference type="Proteomes" id="UP000179454">
    <property type="component" value="Unassembled WGS sequence"/>
</dbReference>
<dbReference type="Gene3D" id="3.20.20.60">
    <property type="entry name" value="Phosphoenolpyruvate-binding domains"/>
    <property type="match status" value="1"/>
</dbReference>
<dbReference type="Pfam" id="PF13714">
    <property type="entry name" value="PEP_mutase"/>
    <property type="match status" value="1"/>
</dbReference>
<dbReference type="SUPFAM" id="SSF51621">
    <property type="entry name" value="Phosphoenolpyruvate/pyruvate domain"/>
    <property type="match status" value="1"/>
</dbReference>
<comment type="caution">
    <text evidence="2">The sequence shown here is derived from an EMBL/GenBank/DDBJ whole genome shotgun (WGS) entry which is preliminary data.</text>
</comment>